<dbReference type="AlphaFoldDB" id="A0A7Z0GKU3"/>
<dbReference type="Pfam" id="PF01547">
    <property type="entry name" value="SBP_bac_1"/>
    <property type="match status" value="1"/>
</dbReference>
<organism evidence="2 3">
    <name type="scientific">Nesterenkonia xinjiangensis</name>
    <dbReference type="NCBI Taxonomy" id="225327"/>
    <lineage>
        <taxon>Bacteria</taxon>
        <taxon>Bacillati</taxon>
        <taxon>Actinomycetota</taxon>
        <taxon>Actinomycetes</taxon>
        <taxon>Micrococcales</taxon>
        <taxon>Micrococcaceae</taxon>
        <taxon>Nesterenkonia</taxon>
    </lineage>
</organism>
<sequence>MRHAAHNRSGGICPWRTTTALAITGALLLTSCGGAGSAEENGVEVDEDHVGRGAMEDFGVGDTFVATEPVDISLLYRNNPDHGLDEDWMFFEQLEEEHNVSLSLVDAPLSDFEEQRSLLIGAGEMPDYVPVTYPGQEVPYLGGGAVLPVSDYLEYLPNFTDKLDQWELWDEFDALRQEDGKAYMLPGLREDPFYIFSMVVRGDIWDELGLENPETWDELADQLREVKDAYPDVTPMSDRWELQSTLNIASANFDTVAGWGYGQGLYFDHENDEFIYAGASDEYRDLVEFFAGLVEEGLMDAETMTQDDQMAEQKFSAGDSFVIGGNDESTTIYHRGFEELGTEGAEARLIPIPGGRDGDFVHSGARTDSGLMISNSVADEDDFLALLQFIDWLYYSDDGLEFATWGVEGETYERDEDGAIALGEDIDLNSLHPDAEEHLLRDYGFHNQPFMHAAGSLTEFVHSGLRPHVIEWQESMQHKEERPVTPAYPFTDLELEQLGLWSTSLTDHVQTATAQFILGQRSVDDWDAYVAELESLNMQSLVDMANEAYERAQEQIEEQIEEQAEEQGEDDA</sequence>
<dbReference type="PANTHER" id="PTHR43649:SF12">
    <property type="entry name" value="DIACETYLCHITOBIOSE BINDING PROTEIN DASA"/>
    <property type="match status" value="1"/>
</dbReference>
<dbReference type="CDD" id="cd13583">
    <property type="entry name" value="PBP2_AlgQ_like_4"/>
    <property type="match status" value="1"/>
</dbReference>
<accession>A0A7Z0GKU3</accession>
<dbReference type="SUPFAM" id="SSF53850">
    <property type="entry name" value="Periplasmic binding protein-like II"/>
    <property type="match status" value="1"/>
</dbReference>
<dbReference type="Proteomes" id="UP000535437">
    <property type="component" value="Unassembled WGS sequence"/>
</dbReference>
<dbReference type="EMBL" id="JACCFY010000001">
    <property type="protein sequence ID" value="NYJ76966.1"/>
    <property type="molecule type" value="Genomic_DNA"/>
</dbReference>
<feature type="coiled-coil region" evidence="1">
    <location>
        <begin position="542"/>
        <end position="569"/>
    </location>
</feature>
<dbReference type="InterPro" id="IPR006059">
    <property type="entry name" value="SBP"/>
</dbReference>
<dbReference type="PROSITE" id="PS51257">
    <property type="entry name" value="PROKAR_LIPOPROTEIN"/>
    <property type="match status" value="1"/>
</dbReference>
<dbReference type="Gene3D" id="3.40.190.10">
    <property type="entry name" value="Periplasmic binding protein-like II"/>
    <property type="match status" value="2"/>
</dbReference>
<gene>
    <name evidence="2" type="ORF">HNR09_000377</name>
</gene>
<dbReference type="PANTHER" id="PTHR43649">
    <property type="entry name" value="ARABINOSE-BINDING PROTEIN-RELATED"/>
    <property type="match status" value="1"/>
</dbReference>
<keyword evidence="1" id="KW-0175">Coiled coil</keyword>
<dbReference type="RefSeq" id="WP_179540510.1">
    <property type="nucleotide sequence ID" value="NZ_BAAALL010000009.1"/>
</dbReference>
<reference evidence="2 3" key="1">
    <citation type="submission" date="2020-07" db="EMBL/GenBank/DDBJ databases">
        <title>Sequencing the genomes of 1000 actinobacteria strains.</title>
        <authorList>
            <person name="Klenk H.-P."/>
        </authorList>
    </citation>
    <scope>NUCLEOTIDE SEQUENCE [LARGE SCALE GENOMIC DNA]</scope>
    <source>
        <strain evidence="2 3">DSM 15475</strain>
    </source>
</reference>
<name>A0A7Z0GKU3_9MICC</name>
<comment type="caution">
    <text evidence="2">The sequence shown here is derived from an EMBL/GenBank/DDBJ whole genome shotgun (WGS) entry which is preliminary data.</text>
</comment>
<dbReference type="InterPro" id="IPR050490">
    <property type="entry name" value="Bact_solute-bd_prot1"/>
</dbReference>
<evidence type="ECO:0000256" key="1">
    <source>
        <dbReference type="SAM" id="Coils"/>
    </source>
</evidence>
<evidence type="ECO:0000313" key="3">
    <source>
        <dbReference type="Proteomes" id="UP000535437"/>
    </source>
</evidence>
<proteinExistence type="predicted"/>
<keyword evidence="3" id="KW-1185">Reference proteome</keyword>
<protein>
    <submittedName>
        <fullName evidence="2">Putative aldouronate transport system substrate-binding protein</fullName>
    </submittedName>
</protein>
<evidence type="ECO:0000313" key="2">
    <source>
        <dbReference type="EMBL" id="NYJ76966.1"/>
    </source>
</evidence>